<keyword evidence="3" id="KW-1185">Reference proteome</keyword>
<accession>A0A917DRX6</accession>
<dbReference type="AlphaFoldDB" id="A0A917DRX6"/>
<reference evidence="2" key="1">
    <citation type="journal article" date="2014" name="Int. J. Syst. Evol. Microbiol.">
        <title>Complete genome sequence of Corynebacterium casei LMG S-19264T (=DSM 44701T), isolated from a smear-ripened cheese.</title>
        <authorList>
            <consortium name="US DOE Joint Genome Institute (JGI-PGF)"/>
            <person name="Walter F."/>
            <person name="Albersmeier A."/>
            <person name="Kalinowski J."/>
            <person name="Ruckert C."/>
        </authorList>
    </citation>
    <scope>NUCLEOTIDE SEQUENCE</scope>
    <source>
        <strain evidence="2">CGMCC 1.15360</strain>
    </source>
</reference>
<feature type="transmembrane region" description="Helical" evidence="1">
    <location>
        <begin position="375"/>
        <end position="391"/>
    </location>
</feature>
<gene>
    <name evidence="2" type="ORF">GCM10010990_08410</name>
</gene>
<dbReference type="EMBL" id="BMIP01000001">
    <property type="protein sequence ID" value="GGD61208.1"/>
    <property type="molecule type" value="Genomic_DNA"/>
</dbReference>
<organism evidence="2 3">
    <name type="scientific">Croceicoccus mobilis</name>
    <dbReference type="NCBI Taxonomy" id="1703339"/>
    <lineage>
        <taxon>Bacteria</taxon>
        <taxon>Pseudomonadati</taxon>
        <taxon>Pseudomonadota</taxon>
        <taxon>Alphaproteobacteria</taxon>
        <taxon>Sphingomonadales</taxon>
        <taxon>Erythrobacteraceae</taxon>
        <taxon>Croceicoccus</taxon>
    </lineage>
</organism>
<proteinExistence type="predicted"/>
<dbReference type="RefSeq" id="WP_082922313.1">
    <property type="nucleotide sequence ID" value="NZ_BMIP01000001.1"/>
</dbReference>
<feature type="transmembrane region" description="Helical" evidence="1">
    <location>
        <begin position="104"/>
        <end position="125"/>
    </location>
</feature>
<feature type="transmembrane region" description="Helical" evidence="1">
    <location>
        <begin position="397"/>
        <end position="414"/>
    </location>
</feature>
<feature type="transmembrane region" description="Helical" evidence="1">
    <location>
        <begin position="227"/>
        <end position="246"/>
    </location>
</feature>
<feature type="transmembrane region" description="Helical" evidence="1">
    <location>
        <begin position="258"/>
        <end position="278"/>
    </location>
</feature>
<comment type="caution">
    <text evidence="2">The sequence shown here is derived from an EMBL/GenBank/DDBJ whole genome shotgun (WGS) entry which is preliminary data.</text>
</comment>
<evidence type="ECO:0000256" key="1">
    <source>
        <dbReference type="SAM" id="Phobius"/>
    </source>
</evidence>
<feature type="transmembrane region" description="Helical" evidence="1">
    <location>
        <begin position="344"/>
        <end position="363"/>
    </location>
</feature>
<feature type="transmembrane region" description="Helical" evidence="1">
    <location>
        <begin position="14"/>
        <end position="38"/>
    </location>
</feature>
<keyword evidence="1" id="KW-0472">Membrane</keyword>
<keyword evidence="1" id="KW-0812">Transmembrane</keyword>
<evidence type="ECO:0000313" key="3">
    <source>
        <dbReference type="Proteomes" id="UP000612349"/>
    </source>
</evidence>
<sequence length="591" mass="63954">MIGERRRPVLERELIVRVALAWALMAVLLPLTAIPMIWNRQFADGDDIMRLIQVRDWLAGQSWFDVTQHRIDAPFGAVMHWSRLVDVPLAMIVWPLSPIIGQAAAEQVAAVLVPLLTLFVVMLLIGRMAWRLFDEEATTLACIVVALSAPLLYQLRPMRIDHHGWQIACALLAVNALMARDARRGGWIAGAALALWLSISMEAMPMVIAICGIALVRWLRCWGDRQWLVSILQSLAMCSGALYLLTHGTAAGGELCDAIAPAHLAALGVMALGATGLGRVEVSRPWLFVMLVLGSTGLASVLVLLQIAPQCAGGSFGGMDQVAHDMWLANVSESKPIWDHPLDLTVQILLPPVLAIIVCLRLAMQSGAWLHRWHLEYAALIAAAMIFAIALPRSCGVVIGLAAVPLGYQLRLWLRSLRTLHKPRKQAMAVAGIVAALLPALPLTLLMQAAPAQSAAPADATLAQNSACDLDAALPAIGGKAATILAPIDMGPAILLDSPHSVVATAHHRAHRGIGDTIRFFTGDEDQARAILASRKVGYVMLCPSMREMEFYRAQGKANFAQRLTDGDAPDWLMPIEGHAPNGMKLWRVIG</sequence>
<keyword evidence="1" id="KW-1133">Transmembrane helix</keyword>
<feature type="transmembrane region" description="Helical" evidence="1">
    <location>
        <begin position="426"/>
        <end position="447"/>
    </location>
</feature>
<dbReference type="OrthoDB" id="1082056at2"/>
<feature type="transmembrane region" description="Helical" evidence="1">
    <location>
        <begin position="187"/>
        <end position="215"/>
    </location>
</feature>
<reference evidence="2" key="2">
    <citation type="submission" date="2020-09" db="EMBL/GenBank/DDBJ databases">
        <authorList>
            <person name="Sun Q."/>
            <person name="Zhou Y."/>
        </authorList>
    </citation>
    <scope>NUCLEOTIDE SEQUENCE</scope>
    <source>
        <strain evidence="2">CGMCC 1.15360</strain>
    </source>
</reference>
<feature type="transmembrane region" description="Helical" evidence="1">
    <location>
        <begin position="285"/>
        <end position="308"/>
    </location>
</feature>
<dbReference type="Proteomes" id="UP000612349">
    <property type="component" value="Unassembled WGS sequence"/>
</dbReference>
<name>A0A917DRX6_9SPHN</name>
<protein>
    <submittedName>
        <fullName evidence="2">Uncharacterized protein</fullName>
    </submittedName>
</protein>
<evidence type="ECO:0000313" key="2">
    <source>
        <dbReference type="EMBL" id="GGD61208.1"/>
    </source>
</evidence>